<keyword evidence="4" id="KW-1185">Reference proteome</keyword>
<dbReference type="AlphaFoldDB" id="A0A9Q9DXC6"/>
<sequence>MFTESDIKSIFALFPPQTSADFVPRLSLASSGNGFVTLQFVQANFRSRVMRETERILLSEFANDLDISTTLVQQLVQSHPGLCLLSADQESIIPTSERDIVLEKLSKLLSSGLHAKADLVASYDVCSKSLDDLLTNMEQEIINIDEFLCTKSYENEISANIKSKVRQALDEMQIVTVSPEDLSGNPPAWFISRILEELLQSEDLASKITIEKDSTRVTCTPKQLVESRRHATIESLKSGELPCLDLKSFGKEYSKLVPAYDDAVSFFEKIDEADIVDTFAVSKPWVAQIEHSCIRILEQEGCTLDVAQVIGSHLPPSIRDRIVAQIKDSIIAAFAERPQEQRIIRVGPLILTEARRECALEELAGYTKADAETQWQALRNDPTRTEDIKFSRERIRERIPSNGLVQRLLTDEKPVERMLDEHFWQAIAALEATNEADFAAYWTDRVIARFQTYQAGLSHVGDEKLRQQLAELLAAYVHQDLVPDTIAKARAQGLVLSRKTRKNLTRLSSILDAAKTMDVPSMTTALEKFAKKQGIAAPEEASLAKAKQGMMDDMLRRLQKQKASDGPVLFLMLVIVLFAKRHDGVVYATGKFAPKLLKQLKGSMSEEQYQTVEKWKEAAKTSSLTAEDRADMVKMAEE</sequence>
<proteinExistence type="predicted"/>
<organism evidence="3 4">
    <name type="scientific">Curvularia clavata</name>
    <dbReference type="NCBI Taxonomy" id="95742"/>
    <lineage>
        <taxon>Eukaryota</taxon>
        <taxon>Fungi</taxon>
        <taxon>Dikarya</taxon>
        <taxon>Ascomycota</taxon>
        <taxon>Pezizomycotina</taxon>
        <taxon>Dothideomycetes</taxon>
        <taxon>Pleosporomycetidae</taxon>
        <taxon>Pleosporales</taxon>
        <taxon>Pleosporineae</taxon>
        <taxon>Pleosporaceae</taxon>
        <taxon>Curvularia</taxon>
    </lineage>
</organism>
<name>A0A9Q9DXC6_CURCL</name>
<dbReference type="Proteomes" id="UP001056012">
    <property type="component" value="Chromosome 8"/>
</dbReference>
<dbReference type="Pfam" id="PF25041">
    <property type="entry name" value="UFL1_C"/>
    <property type="match status" value="1"/>
</dbReference>
<evidence type="ECO:0000259" key="2">
    <source>
        <dbReference type="Pfam" id="PF25041"/>
    </source>
</evidence>
<gene>
    <name evidence="3" type="ORF">yc1106_10066</name>
</gene>
<feature type="domain" description="E3 UFM1-protein ligase 1-like N-terminal" evidence="1">
    <location>
        <begin position="29"/>
        <end position="212"/>
    </location>
</feature>
<dbReference type="InterPro" id="IPR056579">
    <property type="entry name" value="Ufl1_N"/>
</dbReference>
<dbReference type="Pfam" id="PF09743">
    <property type="entry name" value="E3_UFM1_ligase"/>
    <property type="match status" value="1"/>
</dbReference>
<dbReference type="OrthoDB" id="3935714at2759"/>
<evidence type="ECO:0000313" key="4">
    <source>
        <dbReference type="Proteomes" id="UP001056012"/>
    </source>
</evidence>
<dbReference type="VEuPathDB" id="FungiDB:yc1106_10066"/>
<protein>
    <submittedName>
        <fullName evidence="3">Uncharacterized protein</fullName>
    </submittedName>
</protein>
<evidence type="ECO:0000259" key="1">
    <source>
        <dbReference type="Pfam" id="PF09743"/>
    </source>
</evidence>
<reference evidence="3" key="1">
    <citation type="submission" date="2021-12" db="EMBL/GenBank/DDBJ databases">
        <title>Curvularia clavata genome.</title>
        <authorList>
            <person name="Cao Y."/>
        </authorList>
    </citation>
    <scope>NUCLEOTIDE SEQUENCE</scope>
    <source>
        <strain evidence="3">Yc1106</strain>
    </source>
</reference>
<accession>A0A9Q9DXC6</accession>
<evidence type="ECO:0000313" key="3">
    <source>
        <dbReference type="EMBL" id="USP82792.1"/>
    </source>
</evidence>
<feature type="domain" description="E3 UFM1-protein ligase-like C-terminal" evidence="2">
    <location>
        <begin position="562"/>
        <end position="618"/>
    </location>
</feature>
<dbReference type="EMBL" id="CP089281">
    <property type="protein sequence ID" value="USP82792.1"/>
    <property type="molecule type" value="Genomic_DNA"/>
</dbReference>
<dbReference type="InterPro" id="IPR056761">
    <property type="entry name" value="Ufl1-like_C"/>
</dbReference>